<evidence type="ECO:0000313" key="2">
    <source>
        <dbReference type="EMBL" id="ASJ13996.1"/>
    </source>
</evidence>
<sequence length="143" mass="15594">MAAITVGPLTMKRIEAFGFTILIVGAILLAATLGGVSYKFQENVVIPTGEYYAYKLDGYEWSVIQFSVKSNEPVTICITDEVGFRILKSGDGALCLFKVDGATKVDKIWRFPKNGPMYLVIIPDSNGDPVSVSLRVKGGLVLW</sequence>
<organism evidence="2 3">
    <name type="scientific">Thermococcus radiotolerans</name>
    <dbReference type="NCBI Taxonomy" id="187880"/>
    <lineage>
        <taxon>Archaea</taxon>
        <taxon>Methanobacteriati</taxon>
        <taxon>Methanobacteriota</taxon>
        <taxon>Thermococci</taxon>
        <taxon>Thermococcales</taxon>
        <taxon>Thermococcaceae</taxon>
        <taxon>Thermococcus</taxon>
    </lineage>
</organism>
<evidence type="ECO:0000256" key="1">
    <source>
        <dbReference type="SAM" id="Phobius"/>
    </source>
</evidence>
<reference evidence="2 3" key="1">
    <citation type="submission" date="2016-04" db="EMBL/GenBank/DDBJ databases">
        <title>Complete genome sequence of Thermococcus radiotolerans type strain EJ2.</title>
        <authorList>
            <person name="Oger P.M."/>
        </authorList>
    </citation>
    <scope>NUCLEOTIDE SEQUENCE [LARGE SCALE GENOMIC DNA]</scope>
    <source>
        <strain evidence="2 3">EJ2</strain>
    </source>
</reference>
<dbReference type="AlphaFoldDB" id="A0A2Z2N8E4"/>
<name>A0A2Z2N8E4_9EURY</name>
<dbReference type="GeneID" id="33327619"/>
<keyword evidence="1" id="KW-0472">Membrane</keyword>
<dbReference type="Proteomes" id="UP000250085">
    <property type="component" value="Chromosome"/>
</dbReference>
<keyword evidence="1" id="KW-1133">Transmembrane helix</keyword>
<dbReference type="KEGG" id="trl:A3L10_02185"/>
<evidence type="ECO:0000313" key="3">
    <source>
        <dbReference type="Proteomes" id="UP000250085"/>
    </source>
</evidence>
<gene>
    <name evidence="2" type="ORF">A3L10_02185</name>
</gene>
<keyword evidence="1" id="KW-0812">Transmembrane</keyword>
<dbReference type="EMBL" id="CP015106">
    <property type="protein sequence ID" value="ASJ13996.1"/>
    <property type="molecule type" value="Genomic_DNA"/>
</dbReference>
<feature type="transmembrane region" description="Helical" evidence="1">
    <location>
        <begin position="16"/>
        <end position="36"/>
    </location>
</feature>
<protein>
    <submittedName>
        <fullName evidence="2">Uncharacterized protein</fullName>
    </submittedName>
</protein>
<accession>A0A2Z2N8E4</accession>
<dbReference type="RefSeq" id="WP_232461003.1">
    <property type="nucleotide sequence ID" value="NZ_CP015106.1"/>
</dbReference>
<proteinExistence type="predicted"/>
<keyword evidence="3" id="KW-1185">Reference proteome</keyword>